<dbReference type="EMBL" id="JBHMEX010000022">
    <property type="protein sequence ID" value="MFB9063563.1"/>
    <property type="molecule type" value="Genomic_DNA"/>
</dbReference>
<organism evidence="1 2">
    <name type="scientific">Flavobacterium branchiarum</name>
    <dbReference type="NCBI Taxonomy" id="1114870"/>
    <lineage>
        <taxon>Bacteria</taxon>
        <taxon>Pseudomonadati</taxon>
        <taxon>Bacteroidota</taxon>
        <taxon>Flavobacteriia</taxon>
        <taxon>Flavobacteriales</taxon>
        <taxon>Flavobacteriaceae</taxon>
        <taxon>Flavobacterium</taxon>
    </lineage>
</organism>
<reference evidence="1 2" key="1">
    <citation type="submission" date="2024-09" db="EMBL/GenBank/DDBJ databases">
        <authorList>
            <person name="Sun Q."/>
            <person name="Mori K."/>
        </authorList>
    </citation>
    <scope>NUCLEOTIDE SEQUENCE [LARGE SCALE GENOMIC DNA]</scope>
    <source>
        <strain evidence="1 2">CECT 7908</strain>
    </source>
</reference>
<dbReference type="Proteomes" id="UP001589589">
    <property type="component" value="Unassembled WGS sequence"/>
</dbReference>
<keyword evidence="2" id="KW-1185">Reference proteome</keyword>
<gene>
    <name evidence="1" type="ORF">ACFFUQ_05970</name>
</gene>
<protein>
    <submittedName>
        <fullName evidence="1">Uncharacterized protein</fullName>
    </submittedName>
</protein>
<dbReference type="RefSeq" id="WP_290268202.1">
    <property type="nucleotide sequence ID" value="NZ_JAUFQQ010000005.1"/>
</dbReference>
<name>A0ABV5FJ31_9FLAO</name>
<evidence type="ECO:0000313" key="1">
    <source>
        <dbReference type="EMBL" id="MFB9063563.1"/>
    </source>
</evidence>
<evidence type="ECO:0000313" key="2">
    <source>
        <dbReference type="Proteomes" id="UP001589589"/>
    </source>
</evidence>
<proteinExistence type="predicted"/>
<accession>A0ABV5FJ31</accession>
<sequence length="158" mass="17792">MNETLTADKGKVITAYNKAKGGRKVFLENIFGMKTFQPEIKERITSLNDALRENGVSEKKFRESCEGLSPDEVAYKMIKEIVKAFNEGWVPDWSDSSQNKYYPWFKMSSPSGGGFSYDDYDGWSTCSGVGSRLCFKSADLAKHAGQLFESIYKDFLTA</sequence>
<comment type="caution">
    <text evidence="1">The sequence shown here is derived from an EMBL/GenBank/DDBJ whole genome shotgun (WGS) entry which is preliminary data.</text>
</comment>